<dbReference type="AlphaFoldDB" id="A0A835IIN6"/>
<dbReference type="Gene3D" id="3.40.1000.30">
    <property type="match status" value="1"/>
</dbReference>
<name>A0A835IIN6_9MAGN</name>
<feature type="region of interest" description="Disordered" evidence="3">
    <location>
        <begin position="151"/>
        <end position="184"/>
    </location>
</feature>
<keyword evidence="6" id="KW-1185">Reference proteome</keyword>
<evidence type="ECO:0000256" key="2">
    <source>
        <dbReference type="ARBA" id="ARBA00022942"/>
    </source>
</evidence>
<dbReference type="OrthoDB" id="68090at2759"/>
<evidence type="ECO:0000313" key="6">
    <source>
        <dbReference type="Proteomes" id="UP000631114"/>
    </source>
</evidence>
<feature type="region of interest" description="Disordered" evidence="3">
    <location>
        <begin position="276"/>
        <end position="321"/>
    </location>
</feature>
<accession>A0A835IIN6</accession>
<feature type="compositionally biased region" description="Basic and acidic residues" evidence="3">
    <location>
        <begin position="167"/>
        <end position="176"/>
    </location>
</feature>
<dbReference type="Proteomes" id="UP000631114">
    <property type="component" value="Unassembled WGS sequence"/>
</dbReference>
<dbReference type="GO" id="GO:0004866">
    <property type="term" value="F:endopeptidase inhibitor activity"/>
    <property type="evidence" value="ECO:0007669"/>
    <property type="project" value="InterPro"/>
</dbReference>
<dbReference type="EMBL" id="JADFTS010000002">
    <property type="protein sequence ID" value="KAF9619670.1"/>
    <property type="molecule type" value="Genomic_DNA"/>
</dbReference>
<feature type="domain" description="PI31 proteasome regulator N-terminal" evidence="4">
    <location>
        <begin position="15"/>
        <end position="149"/>
    </location>
</feature>
<dbReference type="PANTHER" id="PTHR13266">
    <property type="entry name" value="PROTEASOME INHIBITOR"/>
    <property type="match status" value="1"/>
</dbReference>
<comment type="similarity">
    <text evidence="1">Belongs to the proteasome inhibitor PI31 family.</text>
</comment>
<reference evidence="5 6" key="1">
    <citation type="submission" date="2020-10" db="EMBL/GenBank/DDBJ databases">
        <title>The Coptis chinensis genome and diversification of protoberbering-type alkaloids.</title>
        <authorList>
            <person name="Wang B."/>
            <person name="Shu S."/>
            <person name="Song C."/>
            <person name="Liu Y."/>
        </authorList>
    </citation>
    <scope>NUCLEOTIDE SEQUENCE [LARGE SCALE GENOMIC DNA]</scope>
    <source>
        <strain evidence="5">HL-2020</strain>
        <tissue evidence="5">Leaf</tissue>
    </source>
</reference>
<evidence type="ECO:0000259" key="4">
    <source>
        <dbReference type="Pfam" id="PF11566"/>
    </source>
</evidence>
<dbReference type="GO" id="GO:0043161">
    <property type="term" value="P:proteasome-mediated ubiquitin-dependent protein catabolic process"/>
    <property type="evidence" value="ECO:0007669"/>
    <property type="project" value="InterPro"/>
</dbReference>
<organism evidence="5 6">
    <name type="scientific">Coptis chinensis</name>
    <dbReference type="NCBI Taxonomy" id="261450"/>
    <lineage>
        <taxon>Eukaryota</taxon>
        <taxon>Viridiplantae</taxon>
        <taxon>Streptophyta</taxon>
        <taxon>Embryophyta</taxon>
        <taxon>Tracheophyta</taxon>
        <taxon>Spermatophyta</taxon>
        <taxon>Magnoliopsida</taxon>
        <taxon>Ranunculales</taxon>
        <taxon>Ranunculaceae</taxon>
        <taxon>Coptidoideae</taxon>
        <taxon>Coptis</taxon>
    </lineage>
</organism>
<comment type="caution">
    <text evidence="5">The sequence shown here is derived from an EMBL/GenBank/DDBJ whole genome shotgun (WGS) entry which is preliminary data.</text>
</comment>
<sequence>MATEDAVMAVIKASRPTFRNPHDKIAFALHSAFLASGYSLVATGPSAFSDSILSSPPSDEVGIEGWNETEDSYGFVYTKNTVLVKCLVMGDNLVIDALTSKGQDKEPIYLQINVKDYDGGNESTSYSDRYKNFGNLVKTLNSGILDKIDDSPVAAKTNSAPAPSRSEGSERDERIESPGPYPHGYVSPPIIPGHHDDLYPGPGAGMYPREGPQVGGPMLVGPNDRRWFGPLGEQPRYPDGSPAGGVPPGARFDPYGPPGVPGFGPNSFGRHPLRPGTGIHPDLEQPGPGLDTHGVPGFGPNPFARNPRRPGTGGYPDHDYI</sequence>
<dbReference type="GO" id="GO:0000502">
    <property type="term" value="C:proteasome complex"/>
    <property type="evidence" value="ECO:0007669"/>
    <property type="project" value="UniProtKB-KW"/>
</dbReference>
<dbReference type="InterPro" id="IPR021625">
    <property type="entry name" value="PI31_Prot_N"/>
</dbReference>
<keyword evidence="2" id="KW-0647">Proteasome</keyword>
<proteinExistence type="inferred from homology"/>
<protein>
    <recommendedName>
        <fullName evidence="4">PI31 proteasome regulator N-terminal domain-containing protein</fullName>
    </recommendedName>
</protein>
<gene>
    <name evidence="5" type="ORF">IFM89_007991</name>
</gene>
<evidence type="ECO:0000256" key="1">
    <source>
        <dbReference type="ARBA" id="ARBA00006405"/>
    </source>
</evidence>
<dbReference type="Pfam" id="PF11566">
    <property type="entry name" value="PI31_Prot_N"/>
    <property type="match status" value="1"/>
</dbReference>
<dbReference type="InterPro" id="IPR045128">
    <property type="entry name" value="PI31-like"/>
</dbReference>
<dbReference type="PANTHER" id="PTHR13266:SF1">
    <property type="entry name" value="PROTEASOME INHIBITOR PI31 SUBUNIT"/>
    <property type="match status" value="1"/>
</dbReference>
<evidence type="ECO:0000313" key="5">
    <source>
        <dbReference type="EMBL" id="KAF9619670.1"/>
    </source>
</evidence>
<evidence type="ECO:0000256" key="3">
    <source>
        <dbReference type="SAM" id="MobiDB-lite"/>
    </source>
</evidence>
<dbReference type="GO" id="GO:0070628">
    <property type="term" value="F:proteasome binding"/>
    <property type="evidence" value="ECO:0007669"/>
    <property type="project" value="InterPro"/>
</dbReference>